<accession>A0ACB9R728</accession>
<evidence type="ECO:0000313" key="1">
    <source>
        <dbReference type="EMBL" id="KAI4373641.1"/>
    </source>
</evidence>
<reference evidence="2" key="1">
    <citation type="journal article" date="2023" name="Front. Plant Sci.">
        <title>Chromosomal-level genome assembly of Melastoma candidum provides insights into trichome evolution.</title>
        <authorList>
            <person name="Zhong Y."/>
            <person name="Wu W."/>
            <person name="Sun C."/>
            <person name="Zou P."/>
            <person name="Liu Y."/>
            <person name="Dai S."/>
            <person name="Zhou R."/>
        </authorList>
    </citation>
    <scope>NUCLEOTIDE SEQUENCE [LARGE SCALE GENOMIC DNA]</scope>
</reference>
<proteinExistence type="predicted"/>
<keyword evidence="2" id="KW-1185">Reference proteome</keyword>
<dbReference type="Proteomes" id="UP001057402">
    <property type="component" value="Chromosome 4"/>
</dbReference>
<comment type="caution">
    <text evidence="1">The sequence shown here is derived from an EMBL/GenBank/DDBJ whole genome shotgun (WGS) entry which is preliminary data.</text>
</comment>
<name>A0ACB9R728_9MYRT</name>
<organism evidence="1 2">
    <name type="scientific">Melastoma candidum</name>
    <dbReference type="NCBI Taxonomy" id="119954"/>
    <lineage>
        <taxon>Eukaryota</taxon>
        <taxon>Viridiplantae</taxon>
        <taxon>Streptophyta</taxon>
        <taxon>Embryophyta</taxon>
        <taxon>Tracheophyta</taxon>
        <taxon>Spermatophyta</taxon>
        <taxon>Magnoliopsida</taxon>
        <taxon>eudicotyledons</taxon>
        <taxon>Gunneridae</taxon>
        <taxon>Pentapetalae</taxon>
        <taxon>rosids</taxon>
        <taxon>malvids</taxon>
        <taxon>Myrtales</taxon>
        <taxon>Melastomataceae</taxon>
        <taxon>Melastomatoideae</taxon>
        <taxon>Melastomateae</taxon>
        <taxon>Melastoma</taxon>
    </lineage>
</organism>
<dbReference type="EMBL" id="CM042883">
    <property type="protein sequence ID" value="KAI4373641.1"/>
    <property type="molecule type" value="Genomic_DNA"/>
</dbReference>
<protein>
    <submittedName>
        <fullName evidence="1">Uncharacterized protein</fullName>
    </submittedName>
</protein>
<sequence length="337" mass="39244">MAGEDSNHNTVNPTLSFLDLPDLVLECVLRKLPPSGLLTLSCVCKSLRRSCTSDHIWANHLEQKWGKLISPAAEKEWRTYHSLKDNWRKFEDEPNSGKQKGLMTILMRAFSALWPCSLGRRGNSTVPEQSCLLANDSTMYWYFALQNGRFWFPAQVYNRENGHASFMLSCYDAEVCYDSRTDTFQARYPTHGRRSMPLEVGVTWERVRSPPTEITNLPHDLHASDCLTDLRPGDSIEIQWRRNKEFPYGWWYGVIGHLGSCDHQGSQNLCRCHECDDVALEFNQYSPDSRWRWVRISRRNHREEGNEDDGFYGGIRKLKEEEEISGWKRFWPAELLE</sequence>
<evidence type="ECO:0000313" key="2">
    <source>
        <dbReference type="Proteomes" id="UP001057402"/>
    </source>
</evidence>
<gene>
    <name evidence="1" type="ORF">MLD38_011747</name>
</gene>